<gene>
    <name evidence="3" type="ORF">Y5W_00530</name>
</gene>
<proteinExistence type="predicted"/>
<keyword evidence="4" id="KW-1185">Reference proteome</keyword>
<keyword evidence="2" id="KW-1133">Transmembrane helix</keyword>
<sequence length="315" mass="33779">MDPTNPYQGPASDPLPPGPGPEIVGVARRRPAGHGWLWWKRAWRLTAANRVLWTLALLVFMAVLMGVSLVGVFVPVLGNFAPTLLGPVLSAGLMQLAWRRWHDEEFDFGDLFVGFSRRTGPLFLAGLVQVGLQIVFTLLMVVLTLALYGGEIAALFSASLGGDPLDPGAMAGIGGMSMVKALLLGLVIVSLSLPYMALIWFQAPLVLFGERNGLVAIKESLVAVLRNWRPMLWYGLIPLLVLGVLAALVAVLLALAGMLFGPDSLAMMLVGLLMVLATLVVMLFLMAVSTVSVYASFRDIFGVADDEPDTTPDLV</sequence>
<reference evidence="3 4" key="1">
    <citation type="submission" date="2012-09" db="EMBL/GenBank/DDBJ databases">
        <title>Genome Sequence of alkane-degrading Bacterium Alcanivorax sp. 521-1.</title>
        <authorList>
            <person name="Lai Q."/>
            <person name="Shao Z."/>
        </authorList>
    </citation>
    <scope>NUCLEOTIDE SEQUENCE [LARGE SCALE GENOMIC DNA]</scope>
    <source>
        <strain evidence="3 4">521-1</strain>
    </source>
</reference>
<organism evidence="3 4">
    <name type="scientific">Alloalcanivorax profundimaris</name>
    <dbReference type="NCBI Taxonomy" id="2735259"/>
    <lineage>
        <taxon>Bacteria</taxon>
        <taxon>Pseudomonadati</taxon>
        <taxon>Pseudomonadota</taxon>
        <taxon>Gammaproteobacteria</taxon>
        <taxon>Oceanospirillales</taxon>
        <taxon>Alcanivoracaceae</taxon>
        <taxon>Alloalcanivorax</taxon>
    </lineage>
</organism>
<evidence type="ECO:0000256" key="1">
    <source>
        <dbReference type="SAM" id="MobiDB-lite"/>
    </source>
</evidence>
<dbReference type="Proteomes" id="UP000662703">
    <property type="component" value="Unassembled WGS sequence"/>
</dbReference>
<feature type="region of interest" description="Disordered" evidence="1">
    <location>
        <begin position="1"/>
        <end position="22"/>
    </location>
</feature>
<evidence type="ECO:0000313" key="4">
    <source>
        <dbReference type="Proteomes" id="UP000662703"/>
    </source>
</evidence>
<evidence type="ECO:0000313" key="3">
    <source>
        <dbReference type="EMBL" id="MBF5055236.1"/>
    </source>
</evidence>
<feature type="transmembrane region" description="Helical" evidence="2">
    <location>
        <begin position="51"/>
        <end position="74"/>
    </location>
</feature>
<feature type="transmembrane region" description="Helical" evidence="2">
    <location>
        <begin position="122"/>
        <end position="148"/>
    </location>
</feature>
<feature type="transmembrane region" description="Helical" evidence="2">
    <location>
        <begin position="266"/>
        <end position="288"/>
    </location>
</feature>
<name>A0ABS0AP22_9GAMM</name>
<accession>A0ABS0AP22</accession>
<keyword evidence="2" id="KW-0472">Membrane</keyword>
<feature type="transmembrane region" description="Helical" evidence="2">
    <location>
        <begin position="232"/>
        <end position="260"/>
    </location>
</feature>
<comment type="caution">
    <text evidence="3">The sequence shown here is derived from an EMBL/GenBank/DDBJ whole genome shotgun (WGS) entry which is preliminary data.</text>
</comment>
<dbReference type="RefSeq" id="WP_194864093.1">
    <property type="nucleotide sequence ID" value="NZ_ARXX01000005.1"/>
</dbReference>
<dbReference type="EMBL" id="ARXX01000005">
    <property type="protein sequence ID" value="MBF5055236.1"/>
    <property type="molecule type" value="Genomic_DNA"/>
</dbReference>
<dbReference type="NCBIfam" id="NF041043">
    <property type="entry name" value="BPSS1780_fam"/>
    <property type="match status" value="1"/>
</dbReference>
<evidence type="ECO:0000256" key="2">
    <source>
        <dbReference type="SAM" id="Phobius"/>
    </source>
</evidence>
<dbReference type="InterPro" id="IPR047798">
    <property type="entry name" value="BPSS1780-like"/>
</dbReference>
<feature type="transmembrane region" description="Helical" evidence="2">
    <location>
        <begin position="168"/>
        <end position="201"/>
    </location>
</feature>
<protein>
    <submittedName>
        <fullName evidence="3">Transmembrane protein</fullName>
    </submittedName>
</protein>
<keyword evidence="2 3" id="KW-0812">Transmembrane</keyword>